<dbReference type="InterPro" id="IPR052173">
    <property type="entry name" value="Beta-lactam_resp_regulator"/>
</dbReference>
<name>A0A6H9YPN2_9ACTN</name>
<keyword evidence="3 6" id="KW-0378">Hydrolase</keyword>
<keyword evidence="2" id="KW-0479">Metal-binding</keyword>
<evidence type="ECO:0000313" key="10">
    <source>
        <dbReference type="Proteomes" id="UP000468735"/>
    </source>
</evidence>
<dbReference type="CDD" id="cd07326">
    <property type="entry name" value="M56_BlaR1_MecR1_like"/>
    <property type="match status" value="1"/>
</dbReference>
<feature type="transmembrane region" description="Helical" evidence="7">
    <location>
        <begin position="284"/>
        <end position="309"/>
    </location>
</feature>
<dbReference type="GO" id="GO:0004222">
    <property type="term" value="F:metalloendopeptidase activity"/>
    <property type="evidence" value="ECO:0007669"/>
    <property type="project" value="InterPro"/>
</dbReference>
<dbReference type="Gene3D" id="3.30.2010.10">
    <property type="entry name" value="Metalloproteases ('zincins'), catalytic domain"/>
    <property type="match status" value="1"/>
</dbReference>
<dbReference type="AlphaFoldDB" id="A0A6H9YPN2"/>
<dbReference type="RefSeq" id="WP_151562868.1">
    <property type="nucleotide sequence ID" value="NZ_WBMT01000010.1"/>
</dbReference>
<proteinExistence type="inferred from homology"/>
<dbReference type="GO" id="GO:0006508">
    <property type="term" value="P:proteolysis"/>
    <property type="evidence" value="ECO:0007669"/>
    <property type="project" value="UniProtKB-KW"/>
</dbReference>
<evidence type="ECO:0000256" key="3">
    <source>
        <dbReference type="ARBA" id="ARBA00022801"/>
    </source>
</evidence>
<keyword evidence="10" id="KW-1185">Reference proteome</keyword>
<accession>A0A6H9YPN2</accession>
<keyword evidence="7" id="KW-0472">Membrane</keyword>
<evidence type="ECO:0000256" key="6">
    <source>
        <dbReference type="RuleBase" id="RU003983"/>
    </source>
</evidence>
<evidence type="ECO:0000256" key="7">
    <source>
        <dbReference type="SAM" id="Phobius"/>
    </source>
</evidence>
<feature type="transmembrane region" description="Helical" evidence="7">
    <location>
        <begin position="36"/>
        <end position="61"/>
    </location>
</feature>
<dbReference type="GO" id="GO:0046872">
    <property type="term" value="F:metal ion binding"/>
    <property type="evidence" value="ECO:0007669"/>
    <property type="project" value="UniProtKB-KW"/>
</dbReference>
<dbReference type="OrthoDB" id="9785340at2"/>
<evidence type="ECO:0000256" key="2">
    <source>
        <dbReference type="ARBA" id="ARBA00022723"/>
    </source>
</evidence>
<keyword evidence="1 6" id="KW-0645">Protease</keyword>
<feature type="domain" description="Peptidase M48" evidence="8">
    <location>
        <begin position="120"/>
        <end position="196"/>
    </location>
</feature>
<comment type="similarity">
    <text evidence="6">Belongs to the peptidase M48 family.</text>
</comment>
<evidence type="ECO:0000256" key="1">
    <source>
        <dbReference type="ARBA" id="ARBA00022670"/>
    </source>
</evidence>
<evidence type="ECO:0000256" key="5">
    <source>
        <dbReference type="ARBA" id="ARBA00023049"/>
    </source>
</evidence>
<feature type="transmembrane region" description="Helical" evidence="7">
    <location>
        <begin position="81"/>
        <end position="104"/>
    </location>
</feature>
<sequence length="312" mass="33072">MSVLLIGLIAATILLGYLAGPVLVRLRPLADHPGALVACWAGLLLGTVTATAALTSMALLVPPTPGHGLLEWLHDCLPHHSPVAFTLGGLTSLALLGACGARLAQGLPRLWRAVRRRREHRSMLHLVAREDRRNADVLLLDHPLPVAYCLPSRWRPIVVSTGAQTRLTGLQLQAVLAHERAHLRQRHHALLLFLDLAHTLLPWLPTVRLAKATLPVLLEMSADDAAARRWGRHTLAGALRQVASTPGLAGALAAAGTGEGLLSRRLTRLEAPTSAVTPHRARRAAAWIVAAGTAAIPVITAAATLTSLAGVC</sequence>
<dbReference type="PANTHER" id="PTHR34978">
    <property type="entry name" value="POSSIBLE SENSOR-TRANSDUCER PROTEIN BLAR"/>
    <property type="match status" value="1"/>
</dbReference>
<dbReference type="Proteomes" id="UP000468735">
    <property type="component" value="Unassembled WGS sequence"/>
</dbReference>
<evidence type="ECO:0000259" key="8">
    <source>
        <dbReference type="Pfam" id="PF01435"/>
    </source>
</evidence>
<reference evidence="9 10" key="1">
    <citation type="submission" date="2019-09" db="EMBL/GenBank/DDBJ databases">
        <title>Actinomadura physcomitrii sp. nov., a novel actinomycete isolated from moss [Physcomitrium sphaericum (Ludw) Fuernr].</title>
        <authorList>
            <person name="Zhuang X."/>
            <person name="Liu C."/>
        </authorList>
    </citation>
    <scope>NUCLEOTIDE SEQUENCE [LARGE SCALE GENOMIC DNA]</scope>
    <source>
        <strain evidence="9 10">HMC1</strain>
    </source>
</reference>
<keyword evidence="4 6" id="KW-0862">Zinc</keyword>
<evidence type="ECO:0000256" key="4">
    <source>
        <dbReference type="ARBA" id="ARBA00022833"/>
    </source>
</evidence>
<dbReference type="Pfam" id="PF01435">
    <property type="entry name" value="Peptidase_M48"/>
    <property type="match status" value="1"/>
</dbReference>
<comment type="cofactor">
    <cofactor evidence="6">
        <name>Zn(2+)</name>
        <dbReference type="ChEBI" id="CHEBI:29105"/>
    </cofactor>
    <text evidence="6">Binds 1 zinc ion per subunit.</text>
</comment>
<comment type="caution">
    <text evidence="9">The sequence shown here is derived from an EMBL/GenBank/DDBJ whole genome shotgun (WGS) entry which is preliminary data.</text>
</comment>
<feature type="transmembrane region" description="Helical" evidence="7">
    <location>
        <begin position="6"/>
        <end position="24"/>
    </location>
</feature>
<dbReference type="InterPro" id="IPR001915">
    <property type="entry name" value="Peptidase_M48"/>
</dbReference>
<dbReference type="EMBL" id="WBMT01000010">
    <property type="protein sequence ID" value="KAB2346936.1"/>
    <property type="molecule type" value="Genomic_DNA"/>
</dbReference>
<organism evidence="9 10">
    <name type="scientific">Actinomadura rudentiformis</name>
    <dbReference type="NCBI Taxonomy" id="359158"/>
    <lineage>
        <taxon>Bacteria</taxon>
        <taxon>Bacillati</taxon>
        <taxon>Actinomycetota</taxon>
        <taxon>Actinomycetes</taxon>
        <taxon>Streptosporangiales</taxon>
        <taxon>Thermomonosporaceae</taxon>
        <taxon>Actinomadura</taxon>
    </lineage>
</organism>
<keyword evidence="5 6" id="KW-0482">Metalloprotease</keyword>
<protein>
    <submittedName>
        <fullName evidence="9">M56 family metallopeptidase</fullName>
    </submittedName>
</protein>
<keyword evidence="7" id="KW-0812">Transmembrane</keyword>
<dbReference type="PANTHER" id="PTHR34978:SF3">
    <property type="entry name" value="SLR0241 PROTEIN"/>
    <property type="match status" value="1"/>
</dbReference>
<evidence type="ECO:0000313" key="9">
    <source>
        <dbReference type="EMBL" id="KAB2346936.1"/>
    </source>
</evidence>
<keyword evidence="7" id="KW-1133">Transmembrane helix</keyword>
<gene>
    <name evidence="9" type="ORF">F8566_22365</name>
</gene>